<reference evidence="2 3" key="1">
    <citation type="submission" date="2013-07" db="EMBL/GenBank/DDBJ databases">
        <title>Thioclava pacifica DSM 10166 Genome Sequencing.</title>
        <authorList>
            <person name="Lai Q."/>
            <person name="Shao Z."/>
        </authorList>
    </citation>
    <scope>NUCLEOTIDE SEQUENCE [LARGE SCALE GENOMIC DNA]</scope>
    <source>
        <strain evidence="2 3">DSM 10166</strain>
    </source>
</reference>
<dbReference type="RefSeq" id="WP_038074254.1">
    <property type="nucleotide sequence ID" value="NZ_AUND01000005.1"/>
</dbReference>
<proteinExistence type="predicted"/>
<evidence type="ECO:0000256" key="1">
    <source>
        <dbReference type="SAM" id="Phobius"/>
    </source>
</evidence>
<keyword evidence="1" id="KW-0472">Membrane</keyword>
<gene>
    <name evidence="2" type="ORF">TP2_16680</name>
</gene>
<keyword evidence="3" id="KW-1185">Reference proteome</keyword>
<sequence length="72" mass="7641">MNILGDVFKELFKMFVADLRLTIAILAGIVAVAVLLGQGVVGPVAAGLLLAAISIAVLGEAVLRETRRRRNR</sequence>
<dbReference type="Proteomes" id="UP000027432">
    <property type="component" value="Unassembled WGS sequence"/>
</dbReference>
<evidence type="ECO:0000313" key="2">
    <source>
        <dbReference type="EMBL" id="KEO55032.1"/>
    </source>
</evidence>
<dbReference type="AlphaFoldDB" id="A0A074K086"/>
<keyword evidence="1" id="KW-0812">Transmembrane</keyword>
<dbReference type="STRING" id="1353537.TP2_16680"/>
<accession>A0A074K086</accession>
<feature type="transmembrane region" description="Helical" evidence="1">
    <location>
        <begin position="21"/>
        <end position="38"/>
    </location>
</feature>
<keyword evidence="1" id="KW-1133">Transmembrane helix</keyword>
<evidence type="ECO:0000313" key="3">
    <source>
        <dbReference type="Proteomes" id="UP000027432"/>
    </source>
</evidence>
<name>A0A074K086_9RHOB</name>
<comment type="caution">
    <text evidence="2">The sequence shown here is derived from an EMBL/GenBank/DDBJ whole genome shotgun (WGS) entry which is preliminary data.</text>
</comment>
<organism evidence="2 3">
    <name type="scientific">Thioclava pacifica DSM 10166</name>
    <dbReference type="NCBI Taxonomy" id="1353537"/>
    <lineage>
        <taxon>Bacteria</taxon>
        <taxon>Pseudomonadati</taxon>
        <taxon>Pseudomonadota</taxon>
        <taxon>Alphaproteobacteria</taxon>
        <taxon>Rhodobacterales</taxon>
        <taxon>Paracoccaceae</taxon>
        <taxon>Thioclava</taxon>
    </lineage>
</organism>
<dbReference type="EMBL" id="AUND01000005">
    <property type="protein sequence ID" value="KEO55032.1"/>
    <property type="molecule type" value="Genomic_DNA"/>
</dbReference>
<protein>
    <submittedName>
        <fullName evidence="2">Uncharacterized protein</fullName>
    </submittedName>
</protein>
<feature type="transmembrane region" description="Helical" evidence="1">
    <location>
        <begin position="44"/>
        <end position="63"/>
    </location>
</feature>